<dbReference type="GO" id="GO:0046983">
    <property type="term" value="F:protein dimerization activity"/>
    <property type="evidence" value="ECO:0007669"/>
    <property type="project" value="InterPro"/>
</dbReference>
<dbReference type="GO" id="GO:0008270">
    <property type="term" value="F:zinc ion binding"/>
    <property type="evidence" value="ECO:0007669"/>
    <property type="project" value="UniProtKB-KW"/>
</dbReference>
<feature type="domain" description="HAT C-terminal dimerisation" evidence="7">
    <location>
        <begin position="151"/>
        <end position="220"/>
    </location>
</feature>
<evidence type="ECO:0000256" key="4">
    <source>
        <dbReference type="ARBA" id="ARBA00022833"/>
    </source>
</evidence>
<name>A0A067MVD1_BOTB1</name>
<reference evidence="9" key="1">
    <citation type="journal article" date="2014" name="Proc. Natl. Acad. Sci. U.S.A.">
        <title>Extensive sampling of basidiomycete genomes demonstrates inadequacy of the white-rot/brown-rot paradigm for wood decay fungi.</title>
        <authorList>
            <person name="Riley R."/>
            <person name="Salamov A.A."/>
            <person name="Brown D.W."/>
            <person name="Nagy L.G."/>
            <person name="Floudas D."/>
            <person name="Held B.W."/>
            <person name="Levasseur A."/>
            <person name="Lombard V."/>
            <person name="Morin E."/>
            <person name="Otillar R."/>
            <person name="Lindquist E.A."/>
            <person name="Sun H."/>
            <person name="LaButti K.M."/>
            <person name="Schmutz J."/>
            <person name="Jabbour D."/>
            <person name="Luo H."/>
            <person name="Baker S.E."/>
            <person name="Pisabarro A.G."/>
            <person name="Walton J.D."/>
            <person name="Blanchette R.A."/>
            <person name="Henrissat B."/>
            <person name="Martin F."/>
            <person name="Cullen D."/>
            <person name="Hibbett D.S."/>
            <person name="Grigoriev I.V."/>
        </authorList>
    </citation>
    <scope>NUCLEOTIDE SEQUENCE [LARGE SCALE GENOMIC DNA]</scope>
    <source>
        <strain evidence="9">FD-172 SS1</strain>
    </source>
</reference>
<evidence type="ECO:0000256" key="1">
    <source>
        <dbReference type="ARBA" id="ARBA00004123"/>
    </source>
</evidence>
<comment type="subcellular location">
    <subcellularLocation>
        <location evidence="1">Nucleus</location>
    </subcellularLocation>
</comment>
<keyword evidence="9" id="KW-1185">Reference proteome</keyword>
<dbReference type="Proteomes" id="UP000027195">
    <property type="component" value="Unassembled WGS sequence"/>
</dbReference>
<dbReference type="PANTHER" id="PTHR46481:SF10">
    <property type="entry name" value="ZINC FINGER BED DOMAIN-CONTAINING PROTEIN 39"/>
    <property type="match status" value="1"/>
</dbReference>
<evidence type="ECO:0000256" key="3">
    <source>
        <dbReference type="ARBA" id="ARBA00022771"/>
    </source>
</evidence>
<keyword evidence="4" id="KW-0862">Zinc</keyword>
<dbReference type="InterPro" id="IPR008906">
    <property type="entry name" value="HATC_C_dom"/>
</dbReference>
<dbReference type="HOGENOM" id="CLU_826371_0_0_1"/>
<protein>
    <recommendedName>
        <fullName evidence="7">HAT C-terminal dimerisation domain-containing protein</fullName>
    </recommendedName>
</protein>
<dbReference type="SUPFAM" id="SSF53098">
    <property type="entry name" value="Ribonuclease H-like"/>
    <property type="match status" value="1"/>
</dbReference>
<organism evidence="8 9">
    <name type="scientific">Botryobasidium botryosum (strain FD-172 SS1)</name>
    <dbReference type="NCBI Taxonomy" id="930990"/>
    <lineage>
        <taxon>Eukaryota</taxon>
        <taxon>Fungi</taxon>
        <taxon>Dikarya</taxon>
        <taxon>Basidiomycota</taxon>
        <taxon>Agaricomycotina</taxon>
        <taxon>Agaricomycetes</taxon>
        <taxon>Cantharellales</taxon>
        <taxon>Botryobasidiaceae</taxon>
        <taxon>Botryobasidium</taxon>
    </lineage>
</organism>
<evidence type="ECO:0000256" key="5">
    <source>
        <dbReference type="ARBA" id="ARBA00023242"/>
    </source>
</evidence>
<feature type="region of interest" description="Disordered" evidence="6">
    <location>
        <begin position="231"/>
        <end position="264"/>
    </location>
</feature>
<dbReference type="InParanoid" id="A0A067MVD1"/>
<dbReference type="InterPro" id="IPR012337">
    <property type="entry name" value="RNaseH-like_sf"/>
</dbReference>
<evidence type="ECO:0000313" key="8">
    <source>
        <dbReference type="EMBL" id="KDQ19703.1"/>
    </source>
</evidence>
<dbReference type="OrthoDB" id="3268424at2759"/>
<dbReference type="PANTHER" id="PTHR46481">
    <property type="entry name" value="ZINC FINGER BED DOMAIN-CONTAINING PROTEIN 4"/>
    <property type="match status" value="1"/>
</dbReference>
<keyword evidence="2" id="KW-0479">Metal-binding</keyword>
<keyword evidence="3" id="KW-0863">Zinc-finger</keyword>
<evidence type="ECO:0000256" key="2">
    <source>
        <dbReference type="ARBA" id="ARBA00022723"/>
    </source>
</evidence>
<proteinExistence type="predicted"/>
<gene>
    <name evidence="8" type="ORF">BOTBODRAFT_170759</name>
</gene>
<evidence type="ECO:0000259" key="7">
    <source>
        <dbReference type="Pfam" id="PF05699"/>
    </source>
</evidence>
<dbReference type="AlphaFoldDB" id="A0A067MVD1"/>
<accession>A0A067MVD1</accession>
<dbReference type="InterPro" id="IPR052035">
    <property type="entry name" value="ZnF_BED_domain_contain"/>
</dbReference>
<evidence type="ECO:0000313" key="9">
    <source>
        <dbReference type="Proteomes" id="UP000027195"/>
    </source>
</evidence>
<dbReference type="EMBL" id="KL198019">
    <property type="protein sequence ID" value="KDQ19703.1"/>
    <property type="molecule type" value="Genomic_DNA"/>
</dbReference>
<dbReference type="GO" id="GO:0005634">
    <property type="term" value="C:nucleus"/>
    <property type="evidence" value="ECO:0007669"/>
    <property type="project" value="UniProtKB-SubCell"/>
</dbReference>
<feature type="compositionally biased region" description="Low complexity" evidence="6">
    <location>
        <begin position="245"/>
        <end position="261"/>
    </location>
</feature>
<sequence>MCQFEWKVVVQLRPVLAGFLNATTRMSESNTCLITDVIPLIDALHDSLVNVAADASKYRAIHHAAQRGISALNKYYSLTDESYLSQFVLLLHPMFKMEYMQDQEWEQDWIDRAVTLLRETWQTKYAPTPSPTMPSASTPTPATDFTAGDQLETYLSEPVLNVIDPLAYWNEKRLSGACPELAQMALDYLTIPATSVDVERAFSFGCHTVSLYRHSLSKSTIRDSGNAAFWDKGKKRAPAPTPSKSGPGAPTAPSTTPLPSAVKPKKPTFAEAAKAFRGPSLPKVALPMRSKAKDPLSAAFKPLTPIAPEAQASGIVVVKHINRLLAPSHFQLKGCA</sequence>
<evidence type="ECO:0000256" key="6">
    <source>
        <dbReference type="SAM" id="MobiDB-lite"/>
    </source>
</evidence>
<dbReference type="Pfam" id="PF05699">
    <property type="entry name" value="Dimer_Tnp_hAT"/>
    <property type="match status" value="1"/>
</dbReference>
<keyword evidence="5" id="KW-0539">Nucleus</keyword>